<evidence type="ECO:0000313" key="7">
    <source>
        <dbReference type="EMBL" id="MEZ2740835.1"/>
    </source>
</evidence>
<dbReference type="Proteomes" id="UP001567350">
    <property type="component" value="Unassembled WGS sequence"/>
</dbReference>
<sequence length="359" mass="37960">MSRLTTRLLQLATAAFVIWSGVFAVAMVSQLADAADRLHAGAGQPVFWSLLTVLLLTVAVPTLMLWRMPAALRYPQDADLHAVAAYTQRLRAHLARNPRLAGQPLHTAQDIEAALTLLRSAAEAETQRSATSVLVSTALLQNGRLDGLVVLISQIQLVWRIARIYGLRPSLRQLSYLYGNVGACVLVAYGMEEVDFAALTAPIVQAAAPSTMGSVPGLGGMGALLTNSLASGAANAFLTLRVGLVADAYCAPQQQPDRTTIRTSATHRAAQLLGRIVKDSGTQVSQAVYQRLKHSVVSTAQAAADSVKQAGRSVGGATQSAYQATAHSLNQAVQQVKGSTSATTQRLQPSRKPQDPPGQ</sequence>
<gene>
    <name evidence="7" type="ORF">ACBP88_15525</name>
</gene>
<feature type="region of interest" description="Disordered" evidence="5">
    <location>
        <begin position="331"/>
        <end position="359"/>
    </location>
</feature>
<feature type="compositionally biased region" description="Polar residues" evidence="5">
    <location>
        <begin position="331"/>
        <end position="348"/>
    </location>
</feature>
<proteinExistence type="predicted"/>
<dbReference type="RefSeq" id="WP_370891938.1">
    <property type="nucleotide sequence ID" value="NZ_JBGJLR010000022.1"/>
</dbReference>
<keyword evidence="4 6" id="KW-0472">Membrane</keyword>
<accession>A0ABV4IG75</accession>
<dbReference type="EMBL" id="JBGJLR010000022">
    <property type="protein sequence ID" value="MEZ2740835.1"/>
    <property type="molecule type" value="Genomic_DNA"/>
</dbReference>
<dbReference type="InterPro" id="IPR021147">
    <property type="entry name" value="DUF697"/>
</dbReference>
<comment type="caution">
    <text evidence="7">The sequence shown here is derived from an EMBL/GenBank/DDBJ whole genome shotgun (WGS) entry which is preliminary data.</text>
</comment>
<evidence type="ECO:0000256" key="1">
    <source>
        <dbReference type="ARBA" id="ARBA00004141"/>
    </source>
</evidence>
<keyword evidence="8" id="KW-1185">Reference proteome</keyword>
<evidence type="ECO:0000256" key="3">
    <source>
        <dbReference type="ARBA" id="ARBA00022989"/>
    </source>
</evidence>
<evidence type="ECO:0000256" key="4">
    <source>
        <dbReference type="ARBA" id="ARBA00023136"/>
    </source>
</evidence>
<name>A0ABV4IG75_9BURK</name>
<protein>
    <submittedName>
        <fullName evidence="7">DUF697 domain-containing protein</fullName>
    </submittedName>
</protein>
<dbReference type="Pfam" id="PF05128">
    <property type="entry name" value="DUF697"/>
    <property type="match status" value="1"/>
</dbReference>
<keyword evidence="2 6" id="KW-0812">Transmembrane</keyword>
<organism evidence="7 8">
    <name type="scientific">Comamonas jiangduensis</name>
    <dbReference type="NCBI Taxonomy" id="1194168"/>
    <lineage>
        <taxon>Bacteria</taxon>
        <taxon>Pseudomonadati</taxon>
        <taxon>Pseudomonadota</taxon>
        <taxon>Betaproteobacteria</taxon>
        <taxon>Burkholderiales</taxon>
        <taxon>Comamonadaceae</taxon>
        <taxon>Comamonas</taxon>
    </lineage>
</organism>
<feature type="transmembrane region" description="Helical" evidence="6">
    <location>
        <begin position="48"/>
        <end position="66"/>
    </location>
</feature>
<comment type="subcellular location">
    <subcellularLocation>
        <location evidence="1">Membrane</location>
        <topology evidence="1">Multi-pass membrane protein</topology>
    </subcellularLocation>
</comment>
<evidence type="ECO:0000256" key="2">
    <source>
        <dbReference type="ARBA" id="ARBA00022692"/>
    </source>
</evidence>
<evidence type="ECO:0000256" key="6">
    <source>
        <dbReference type="SAM" id="Phobius"/>
    </source>
</evidence>
<keyword evidence="3 6" id="KW-1133">Transmembrane helix</keyword>
<reference evidence="7 8" key="1">
    <citation type="submission" date="2024-08" db="EMBL/GenBank/DDBJ databases">
        <authorList>
            <person name="Feng Z."/>
            <person name="Ronholm J."/>
        </authorList>
    </citation>
    <scope>NUCLEOTIDE SEQUENCE [LARGE SCALE GENOMIC DNA]</scope>
    <source>
        <strain evidence="7 8">4-AB0-8</strain>
    </source>
</reference>
<evidence type="ECO:0000256" key="5">
    <source>
        <dbReference type="SAM" id="MobiDB-lite"/>
    </source>
</evidence>
<evidence type="ECO:0000313" key="8">
    <source>
        <dbReference type="Proteomes" id="UP001567350"/>
    </source>
</evidence>